<sequence>MTDARGRDQEVEATYSVELTRRITVVAKNDSDAIQRAIHQAGHLMIAEGPNFVTYFGYEVVGAESMATPEDVAAGGLAPD</sequence>
<protein>
    <submittedName>
        <fullName evidence="1">Uncharacterized protein</fullName>
    </submittedName>
</protein>
<accession>A0A0F9DT57</accession>
<evidence type="ECO:0000313" key="1">
    <source>
        <dbReference type="EMBL" id="KKL56926.1"/>
    </source>
</evidence>
<dbReference type="AlphaFoldDB" id="A0A0F9DT57"/>
<gene>
    <name evidence="1" type="ORF">LCGC14_2240550</name>
</gene>
<proteinExistence type="predicted"/>
<dbReference type="EMBL" id="LAZR01030333">
    <property type="protein sequence ID" value="KKL56926.1"/>
    <property type="molecule type" value="Genomic_DNA"/>
</dbReference>
<organism evidence="1">
    <name type="scientific">marine sediment metagenome</name>
    <dbReference type="NCBI Taxonomy" id="412755"/>
    <lineage>
        <taxon>unclassified sequences</taxon>
        <taxon>metagenomes</taxon>
        <taxon>ecological metagenomes</taxon>
    </lineage>
</organism>
<comment type="caution">
    <text evidence="1">The sequence shown here is derived from an EMBL/GenBank/DDBJ whole genome shotgun (WGS) entry which is preliminary data.</text>
</comment>
<reference evidence="1" key="1">
    <citation type="journal article" date="2015" name="Nature">
        <title>Complex archaea that bridge the gap between prokaryotes and eukaryotes.</title>
        <authorList>
            <person name="Spang A."/>
            <person name="Saw J.H."/>
            <person name="Jorgensen S.L."/>
            <person name="Zaremba-Niedzwiedzka K."/>
            <person name="Martijn J."/>
            <person name="Lind A.E."/>
            <person name="van Eijk R."/>
            <person name="Schleper C."/>
            <person name="Guy L."/>
            <person name="Ettema T.J."/>
        </authorList>
    </citation>
    <scope>NUCLEOTIDE SEQUENCE</scope>
</reference>
<name>A0A0F9DT57_9ZZZZ</name>